<dbReference type="RefSeq" id="WP_141412873.1">
    <property type="nucleotide sequence ID" value="NZ_AP019735.1"/>
</dbReference>
<organism evidence="1 2">
    <name type="scientific">Alistipes communis</name>
    <dbReference type="NCBI Taxonomy" id="2585118"/>
    <lineage>
        <taxon>Bacteria</taxon>
        <taxon>Pseudomonadati</taxon>
        <taxon>Bacteroidota</taxon>
        <taxon>Bacteroidia</taxon>
        <taxon>Bacteroidales</taxon>
        <taxon>Rikenellaceae</taxon>
        <taxon>Alistipes</taxon>
    </lineage>
</organism>
<keyword evidence="2" id="KW-1185">Reference proteome</keyword>
<protein>
    <submittedName>
        <fullName evidence="1">Uncharacterized protein</fullName>
    </submittedName>
</protein>
<name>A0A4Y1WTK1_9BACT</name>
<sequence length="63" mass="6727">MENSTNLKGGGVRAYAAPDLEQTVIAVESGFAGSTTNEAFYDSQDGVTKEDYEWGGTLDGEFE</sequence>
<dbReference type="KEGG" id="acou:A5CBH24_17240"/>
<reference evidence="2" key="1">
    <citation type="submission" date="2019-06" db="EMBL/GenBank/DDBJ databases">
        <title>Alistipes onderdonkii subsp. vulgaris subsp. nov., Alistipes dispar sp. nov. and Alistipes communis sp. nov., isolated from human faeces, and creation of Alistipes onderdonkii subsp. onderdonkii subsp. nov.</title>
        <authorList>
            <person name="Sakamoto M."/>
            <person name="Ikeyama N."/>
            <person name="Ogata Y."/>
            <person name="Suda W."/>
            <person name="Iino T."/>
            <person name="Hattori M."/>
            <person name="Ohkuma M."/>
        </authorList>
    </citation>
    <scope>NUCLEOTIDE SEQUENCE [LARGE SCALE GENOMIC DNA]</scope>
    <source>
        <strain evidence="2">5CBH24</strain>
    </source>
</reference>
<dbReference type="Proteomes" id="UP000318946">
    <property type="component" value="Chromosome"/>
</dbReference>
<accession>A0A4Y1WTK1</accession>
<dbReference type="GeneID" id="78342440"/>
<dbReference type="EMBL" id="AP019735">
    <property type="protein sequence ID" value="BBL04411.1"/>
    <property type="molecule type" value="Genomic_DNA"/>
</dbReference>
<dbReference type="AlphaFoldDB" id="A0A4Y1WTK1"/>
<proteinExistence type="predicted"/>
<evidence type="ECO:0000313" key="2">
    <source>
        <dbReference type="Proteomes" id="UP000318946"/>
    </source>
</evidence>
<gene>
    <name evidence="1" type="ORF">A5CBH24_17240</name>
</gene>
<evidence type="ECO:0000313" key="1">
    <source>
        <dbReference type="EMBL" id="BBL04411.1"/>
    </source>
</evidence>